<proteinExistence type="predicted"/>
<comment type="caution">
    <text evidence="1">The sequence shown here is derived from an EMBL/GenBank/DDBJ whole genome shotgun (WGS) entry which is preliminary data.</text>
</comment>
<evidence type="ECO:0000313" key="2">
    <source>
        <dbReference type="Proteomes" id="UP000572722"/>
    </source>
</evidence>
<name>A0AAE5LJR7_9VIBR</name>
<gene>
    <name evidence="1" type="ORF">F0237_20545</name>
</gene>
<accession>A0AAE5LJR7</accession>
<organism evidence="1 2">
    <name type="scientific">Vibrio tubiashii</name>
    <dbReference type="NCBI Taxonomy" id="29498"/>
    <lineage>
        <taxon>Bacteria</taxon>
        <taxon>Pseudomonadati</taxon>
        <taxon>Pseudomonadota</taxon>
        <taxon>Gammaproteobacteria</taxon>
        <taxon>Vibrionales</taxon>
        <taxon>Vibrionaceae</taxon>
        <taxon>Vibrio</taxon>
        <taxon>Vibrio oreintalis group</taxon>
    </lineage>
</organism>
<protein>
    <submittedName>
        <fullName evidence="1">Uncharacterized protein</fullName>
    </submittedName>
</protein>
<dbReference type="AlphaFoldDB" id="A0AAE5LJR7"/>
<reference evidence="1 2" key="1">
    <citation type="submission" date="2019-08" db="EMBL/GenBank/DDBJ databases">
        <title>Draft genome sequencing and comparative genomics of hatchery-associated Vibrios.</title>
        <authorList>
            <person name="Kehlet-Delgado H."/>
            <person name="Mueller R.S."/>
        </authorList>
    </citation>
    <scope>NUCLEOTIDE SEQUENCE [LARGE SCALE GENOMIC DNA]</scope>
    <source>
        <strain evidence="1 2">01-65-5-1</strain>
    </source>
</reference>
<dbReference type="EMBL" id="VTXO01000012">
    <property type="protein sequence ID" value="NOI83058.1"/>
    <property type="molecule type" value="Genomic_DNA"/>
</dbReference>
<evidence type="ECO:0000313" key="1">
    <source>
        <dbReference type="EMBL" id="NOI83058.1"/>
    </source>
</evidence>
<dbReference type="RefSeq" id="WP_171325070.1">
    <property type="nucleotide sequence ID" value="NZ_VTXO01000012.1"/>
</dbReference>
<sequence length="82" mass="9463">MKVRTENNLLFDSSHPKCELHFARTHGKGFAFVQCLDTGMDGKAERIKRYWGFYADSLDDEVNEQAIYHIMNSGSPWPDLPK</sequence>
<dbReference type="Proteomes" id="UP000572722">
    <property type="component" value="Unassembled WGS sequence"/>
</dbReference>